<dbReference type="AlphaFoldDB" id="A0A1U7LXB2"/>
<accession>A0A1U7LXB2</accession>
<evidence type="ECO:0000313" key="1">
    <source>
        <dbReference type="EMBL" id="OLR61637.1"/>
    </source>
</evidence>
<sequence length="111" mass="12993">MKMNQILSEEKARLLAKDFTRFVESMGVKAMLDSCVSWDGMYLTNLFNRSYIGFSGYFDCRGYVFLINTTGDEIIVNSFDESYRVLLHSDYSFMIFEYFQKFFESNIAIAV</sequence>
<proteinExistence type="predicted"/>
<reference evidence="1 2" key="1">
    <citation type="journal article" date="2016" name="Appl. Environ. Microbiol.">
        <title>Function and Phylogeny of Bacterial Butyryl Coenzyme A:Acetate Transferases and Their Diversity in the Proximal Colon of Swine.</title>
        <authorList>
            <person name="Trachsel J."/>
            <person name="Bayles D.O."/>
            <person name="Looft T."/>
            <person name="Levine U.Y."/>
            <person name="Allen H.K."/>
        </authorList>
    </citation>
    <scope>NUCLEOTIDE SEQUENCE [LARGE SCALE GENOMIC DNA]</scope>
    <source>
        <strain evidence="1 2">35-6-1</strain>
    </source>
</reference>
<protein>
    <submittedName>
        <fullName evidence="1">Uncharacterized protein</fullName>
    </submittedName>
</protein>
<name>A0A1U7LXB2_9FIRM</name>
<evidence type="ECO:0000313" key="2">
    <source>
        <dbReference type="Proteomes" id="UP000187166"/>
    </source>
</evidence>
<comment type="caution">
    <text evidence="1">The sequence shown here is derived from an EMBL/GenBank/DDBJ whole genome shotgun (WGS) entry which is preliminary data.</text>
</comment>
<keyword evidence="2" id="KW-1185">Reference proteome</keyword>
<dbReference type="STRING" id="1465756.BIV18_09800"/>
<dbReference type="Proteomes" id="UP000187166">
    <property type="component" value="Unassembled WGS sequence"/>
</dbReference>
<gene>
    <name evidence="1" type="ORF">BIV18_09800</name>
</gene>
<dbReference type="EMBL" id="MJIH01000008">
    <property type="protein sequence ID" value="OLR61637.1"/>
    <property type="molecule type" value="Genomic_DNA"/>
</dbReference>
<organism evidence="1 2">
    <name type="scientific">Peptoniphilus porci</name>
    <dbReference type="NCBI Taxonomy" id="2652280"/>
    <lineage>
        <taxon>Bacteria</taxon>
        <taxon>Bacillati</taxon>
        <taxon>Bacillota</taxon>
        <taxon>Tissierellia</taxon>
        <taxon>Tissierellales</taxon>
        <taxon>Peptoniphilaceae</taxon>
        <taxon>Peptoniphilus</taxon>
    </lineage>
</organism>